<proteinExistence type="predicted"/>
<evidence type="ECO:0000313" key="3">
    <source>
        <dbReference type="Proteomes" id="UP000700908"/>
    </source>
</evidence>
<dbReference type="EMBL" id="JAIMFO010000005">
    <property type="protein sequence ID" value="MBY4797510.1"/>
    <property type="molecule type" value="Genomic_DNA"/>
</dbReference>
<accession>A0ABS7MM60</accession>
<feature type="transmembrane region" description="Helical" evidence="1">
    <location>
        <begin position="16"/>
        <end position="35"/>
    </location>
</feature>
<dbReference type="Proteomes" id="UP000700908">
    <property type="component" value="Unassembled WGS sequence"/>
</dbReference>
<name>A0ABS7MM60_9ACTN</name>
<evidence type="ECO:0000313" key="2">
    <source>
        <dbReference type="EMBL" id="MBY4797510.1"/>
    </source>
</evidence>
<protein>
    <submittedName>
        <fullName evidence="2">Uncharacterized protein</fullName>
    </submittedName>
</protein>
<keyword evidence="1" id="KW-0812">Transmembrane</keyword>
<gene>
    <name evidence="2" type="ORF">K6V98_03950</name>
</gene>
<reference evidence="2 3" key="1">
    <citation type="submission" date="2021-08" db="EMBL/GenBank/DDBJ databases">
        <title>Collinsella faecalis sp. nov. isolated from swine faeces.</title>
        <authorList>
            <person name="Oh B.S."/>
            <person name="Lee J.H."/>
        </authorList>
    </citation>
    <scope>NUCLEOTIDE SEQUENCE [LARGE SCALE GENOMIC DNA]</scope>
    <source>
        <strain evidence="2 3">AGMB00827</strain>
    </source>
</reference>
<sequence length="49" mass="5226">MFGRASTVITSGVDPLGGIVFALCLGAAAMLIGSWRFSRMDILSKEYES</sequence>
<dbReference type="RefSeq" id="WP_222199224.1">
    <property type="nucleotide sequence ID" value="NZ_JAIMFO010000005.1"/>
</dbReference>
<keyword evidence="1" id="KW-0472">Membrane</keyword>
<evidence type="ECO:0000256" key="1">
    <source>
        <dbReference type="SAM" id="Phobius"/>
    </source>
</evidence>
<organism evidence="2 3">
    <name type="scientific">Collinsella ureilytica</name>
    <dbReference type="NCBI Taxonomy" id="2869515"/>
    <lineage>
        <taxon>Bacteria</taxon>
        <taxon>Bacillati</taxon>
        <taxon>Actinomycetota</taxon>
        <taxon>Coriobacteriia</taxon>
        <taxon>Coriobacteriales</taxon>
        <taxon>Coriobacteriaceae</taxon>
        <taxon>Collinsella</taxon>
    </lineage>
</organism>
<keyword evidence="1" id="KW-1133">Transmembrane helix</keyword>
<keyword evidence="3" id="KW-1185">Reference proteome</keyword>
<comment type="caution">
    <text evidence="2">The sequence shown here is derived from an EMBL/GenBank/DDBJ whole genome shotgun (WGS) entry which is preliminary data.</text>
</comment>